<dbReference type="InterPro" id="IPR000863">
    <property type="entry name" value="Sulfotransferase_dom"/>
</dbReference>
<dbReference type="InterPro" id="IPR017850">
    <property type="entry name" value="Alkaline_phosphatase_core_sf"/>
</dbReference>
<accession>A0ABS5S0A0</accession>
<dbReference type="Pfam" id="PF00685">
    <property type="entry name" value="Sulfotransfer_1"/>
    <property type="match status" value="1"/>
</dbReference>
<dbReference type="EMBL" id="JAHCTB010000001">
    <property type="protein sequence ID" value="MBT0606646.1"/>
    <property type="molecule type" value="Genomic_DNA"/>
</dbReference>
<dbReference type="PROSITE" id="PS50005">
    <property type="entry name" value="TPR"/>
    <property type="match status" value="1"/>
</dbReference>
<evidence type="ECO:0000259" key="2">
    <source>
        <dbReference type="Pfam" id="PF00685"/>
    </source>
</evidence>
<dbReference type="Pfam" id="PF01663">
    <property type="entry name" value="Phosphodiest"/>
    <property type="match status" value="1"/>
</dbReference>
<gene>
    <name evidence="3" type="ORF">KIV10_00490</name>
</gene>
<dbReference type="PANTHER" id="PTHR10151:SF120">
    <property type="entry name" value="BIS(5'-ADENOSYL)-TRIPHOSPHATASE"/>
    <property type="match status" value="1"/>
</dbReference>
<dbReference type="Pfam" id="PF13432">
    <property type="entry name" value="TPR_16"/>
    <property type="match status" value="1"/>
</dbReference>
<protein>
    <submittedName>
        <fullName evidence="3">Alkaline phosphatase family protein</fullName>
    </submittedName>
</protein>
<dbReference type="Gene3D" id="3.40.720.10">
    <property type="entry name" value="Alkaline Phosphatase, subunit A"/>
    <property type="match status" value="1"/>
</dbReference>
<reference evidence="3 4" key="1">
    <citation type="submission" date="2021-05" db="EMBL/GenBank/DDBJ databases">
        <title>Aequorivita echinoideorum JCM 30378 genome.</title>
        <authorList>
            <person name="Zhang H."/>
            <person name="Li C."/>
        </authorList>
    </citation>
    <scope>NUCLEOTIDE SEQUENCE [LARGE SCALE GENOMIC DNA]</scope>
    <source>
        <strain evidence="3 4">JCM30378</strain>
    </source>
</reference>
<evidence type="ECO:0000313" key="4">
    <source>
        <dbReference type="Proteomes" id="UP001297092"/>
    </source>
</evidence>
<keyword evidence="4" id="KW-1185">Reference proteome</keyword>
<keyword evidence="1" id="KW-0802">TPR repeat</keyword>
<dbReference type="Gene3D" id="1.25.40.10">
    <property type="entry name" value="Tetratricopeptide repeat domain"/>
    <property type="match status" value="2"/>
</dbReference>
<evidence type="ECO:0000256" key="1">
    <source>
        <dbReference type="PROSITE-ProRule" id="PRU00339"/>
    </source>
</evidence>
<dbReference type="SUPFAM" id="SSF48452">
    <property type="entry name" value="TPR-like"/>
    <property type="match status" value="1"/>
</dbReference>
<proteinExistence type="predicted"/>
<feature type="domain" description="Sulfotransferase" evidence="2">
    <location>
        <begin position="670"/>
        <end position="850"/>
    </location>
</feature>
<comment type="caution">
    <text evidence="3">The sequence shown here is derived from an EMBL/GenBank/DDBJ whole genome shotgun (WGS) entry which is preliminary data.</text>
</comment>
<sequence length="853" mass="97932">MGLKKNMMKRNKLLLIGWDAADWNIIWPLIAQGKMPALKKIIENGVYGNMSTMSPPYSPMLWTSVATGKTPDKHGILGFIEVTPDNKNVRPVTTSSRKTRALWNIFHNQGLKSNLVGWWPSFPAEPINGTIISDRFQKTHRDPKKQTPMSEYSIHPWSSKDKFKDLRMFPFEITEAHLLPFVPKARKVDQENHKGLAAIAKIVSENASVHNAATNLLRTSEWDFMAVYYDLIDHFCHSFMKYHPPKLPNVNQENFDIFKDAVRGAYIFQDMMLERKMKLIDDDTTVIIMSDHGFESGNKRIINMPKVQAAPALEHRQFGIFVASGPNIKKNEKFFGMGLIDVAPTILHHFGLPVGKDMDGKVNLDIFQNPGSVKYIDSWDKMAGDFAELTKTDLADALSDEETMQQLVDLGYVEKLDEKFETAIKNTRIDLKHNLARVYMGKKDFALAKEHLVELLNEEKPIDLAPFYMDLISISFAEKNLQQAQKYLDLVKKSNTEIEYNLTLIEAQILTEKGEYGQALKLLEIDRDRHESGQILYRIAKLKNKMGKFKDAKSILELAIEKEPQKAIYHTELAEILLRIGEYEEAAEYALTSIELVKYFPKAHYILGQALENLGDLENAKLAFEMATRLKPKEFHKAAHSLQNINERIDLKLNFKNDKISSIYRENQITIVSGLPRSGTSLMMQMLQNGGMETLIDEKREADISNPKGYYEYQPVMALYKDNSWLEIAQNKTIKVVAPLLKYLDNKFRYKIIFMNRDLDEVLSSQQKMLGKSNDVFPVKLFNEYQKLLINVDLWNKNQPGVEIFYVDYKDVLENPKSISEKIESFIGKPLNKEEMAKCVDKSLYRNKSKAKA</sequence>
<feature type="repeat" description="TPR" evidence="1">
    <location>
        <begin position="601"/>
        <end position="634"/>
    </location>
</feature>
<dbReference type="Pfam" id="PF13181">
    <property type="entry name" value="TPR_8"/>
    <property type="match status" value="1"/>
</dbReference>
<dbReference type="Proteomes" id="UP001297092">
    <property type="component" value="Unassembled WGS sequence"/>
</dbReference>
<dbReference type="PANTHER" id="PTHR10151">
    <property type="entry name" value="ECTONUCLEOTIDE PYROPHOSPHATASE/PHOSPHODIESTERASE"/>
    <property type="match status" value="1"/>
</dbReference>
<dbReference type="SUPFAM" id="SSF53649">
    <property type="entry name" value="Alkaline phosphatase-like"/>
    <property type="match status" value="1"/>
</dbReference>
<dbReference type="SMART" id="SM00028">
    <property type="entry name" value="TPR"/>
    <property type="match status" value="4"/>
</dbReference>
<dbReference type="SUPFAM" id="SSF52540">
    <property type="entry name" value="P-loop containing nucleoside triphosphate hydrolases"/>
    <property type="match status" value="1"/>
</dbReference>
<dbReference type="InterPro" id="IPR002591">
    <property type="entry name" value="Phosphodiest/P_Trfase"/>
</dbReference>
<dbReference type="InterPro" id="IPR027417">
    <property type="entry name" value="P-loop_NTPase"/>
</dbReference>
<dbReference type="InterPro" id="IPR011990">
    <property type="entry name" value="TPR-like_helical_dom_sf"/>
</dbReference>
<dbReference type="InterPro" id="IPR019734">
    <property type="entry name" value="TPR_rpt"/>
</dbReference>
<name>A0ABS5S0A0_9FLAO</name>
<dbReference type="Gene3D" id="3.40.50.300">
    <property type="entry name" value="P-loop containing nucleotide triphosphate hydrolases"/>
    <property type="match status" value="1"/>
</dbReference>
<evidence type="ECO:0000313" key="3">
    <source>
        <dbReference type="EMBL" id="MBT0606646.1"/>
    </source>
</evidence>
<organism evidence="3 4">
    <name type="scientific">Aequorivita echinoideorum</name>
    <dbReference type="NCBI Taxonomy" id="1549647"/>
    <lineage>
        <taxon>Bacteria</taxon>
        <taxon>Pseudomonadati</taxon>
        <taxon>Bacteroidota</taxon>
        <taxon>Flavobacteriia</taxon>
        <taxon>Flavobacteriales</taxon>
        <taxon>Flavobacteriaceae</taxon>
        <taxon>Aequorivita</taxon>
    </lineage>
</organism>